<feature type="transmembrane region" description="Helical" evidence="2">
    <location>
        <begin position="147"/>
        <end position="166"/>
    </location>
</feature>
<sequence length="210" mass="21500">MDSGAADRRPVRRAVRRCGRAASVAARAAFCIGVPALIAQRTAQPFVFPSLGPTIFLVLHSPTARAARPRNILLGHLVSALAGYAALCASGLTGARPDLAHPDGRRVAAVMLALALTCGAMTFDGFAHPPGGATTLIVALGLLRTPWQLTVLMASVAATAALLTALRRLPAAGPASRAARRRRRPGPSTEPAAAAADGPAPGFSPAARER</sequence>
<keyword evidence="2" id="KW-1133">Transmembrane helix</keyword>
<keyword evidence="2" id="KW-0812">Transmembrane</keyword>
<feature type="transmembrane region" description="Helical" evidence="2">
    <location>
        <begin position="107"/>
        <end position="127"/>
    </location>
</feature>
<feature type="transmembrane region" description="Helical" evidence="2">
    <location>
        <begin position="72"/>
        <end position="95"/>
    </location>
</feature>
<evidence type="ECO:0000313" key="4">
    <source>
        <dbReference type="EMBL" id="MFC6884869.1"/>
    </source>
</evidence>
<feature type="transmembrane region" description="Helical" evidence="2">
    <location>
        <begin position="21"/>
        <end position="39"/>
    </location>
</feature>
<dbReference type="Proteomes" id="UP001596380">
    <property type="component" value="Unassembled WGS sequence"/>
</dbReference>
<gene>
    <name evidence="4" type="ORF">ACFQKB_34275</name>
</gene>
<organism evidence="4 5">
    <name type="scientific">Actinomadura yumaensis</name>
    <dbReference type="NCBI Taxonomy" id="111807"/>
    <lineage>
        <taxon>Bacteria</taxon>
        <taxon>Bacillati</taxon>
        <taxon>Actinomycetota</taxon>
        <taxon>Actinomycetes</taxon>
        <taxon>Streptosporangiales</taxon>
        <taxon>Thermomonosporaceae</taxon>
        <taxon>Actinomadura</taxon>
    </lineage>
</organism>
<keyword evidence="5" id="KW-1185">Reference proteome</keyword>
<evidence type="ECO:0000259" key="3">
    <source>
        <dbReference type="Pfam" id="PF04982"/>
    </source>
</evidence>
<dbReference type="Pfam" id="PF04982">
    <property type="entry name" value="TM_HPP"/>
    <property type="match status" value="1"/>
</dbReference>
<feature type="compositionally biased region" description="Low complexity" evidence="1">
    <location>
        <begin position="186"/>
        <end position="210"/>
    </location>
</feature>
<dbReference type="RefSeq" id="WP_160826844.1">
    <property type="nucleotide sequence ID" value="NZ_JBHSXE010000001.1"/>
</dbReference>
<evidence type="ECO:0000313" key="5">
    <source>
        <dbReference type="Proteomes" id="UP001596380"/>
    </source>
</evidence>
<comment type="caution">
    <text evidence="4">The sequence shown here is derived from an EMBL/GenBank/DDBJ whole genome shotgun (WGS) entry which is preliminary data.</text>
</comment>
<protein>
    <submittedName>
        <fullName evidence="4">HPP family protein</fullName>
    </submittedName>
</protein>
<evidence type="ECO:0000256" key="2">
    <source>
        <dbReference type="SAM" id="Phobius"/>
    </source>
</evidence>
<feature type="region of interest" description="Disordered" evidence="1">
    <location>
        <begin position="172"/>
        <end position="210"/>
    </location>
</feature>
<dbReference type="InterPro" id="IPR007065">
    <property type="entry name" value="HPP"/>
</dbReference>
<feature type="domain" description="HPP transmembrane region" evidence="3">
    <location>
        <begin position="24"/>
        <end position="165"/>
    </location>
</feature>
<dbReference type="PANTHER" id="PTHR33741:SF5">
    <property type="entry name" value="TRANSMEMBRANE PROTEIN DDB_G0269096-RELATED"/>
    <property type="match status" value="1"/>
</dbReference>
<reference evidence="5" key="1">
    <citation type="journal article" date="2019" name="Int. J. Syst. Evol. Microbiol.">
        <title>The Global Catalogue of Microorganisms (GCM) 10K type strain sequencing project: providing services to taxonomists for standard genome sequencing and annotation.</title>
        <authorList>
            <consortium name="The Broad Institute Genomics Platform"/>
            <consortium name="The Broad Institute Genome Sequencing Center for Infectious Disease"/>
            <person name="Wu L."/>
            <person name="Ma J."/>
        </authorList>
    </citation>
    <scope>NUCLEOTIDE SEQUENCE [LARGE SCALE GENOMIC DNA]</scope>
    <source>
        <strain evidence="5">JCM 3369</strain>
    </source>
</reference>
<accession>A0ABW2CSR0</accession>
<evidence type="ECO:0000256" key="1">
    <source>
        <dbReference type="SAM" id="MobiDB-lite"/>
    </source>
</evidence>
<dbReference type="InterPro" id="IPR058581">
    <property type="entry name" value="TM_HPP"/>
</dbReference>
<keyword evidence="2" id="KW-0472">Membrane</keyword>
<dbReference type="EMBL" id="JBHSXS010000031">
    <property type="protein sequence ID" value="MFC6884869.1"/>
    <property type="molecule type" value="Genomic_DNA"/>
</dbReference>
<name>A0ABW2CSR0_9ACTN</name>
<dbReference type="PANTHER" id="PTHR33741">
    <property type="entry name" value="TRANSMEMBRANE PROTEIN DDB_G0269096-RELATED"/>
    <property type="match status" value="1"/>
</dbReference>
<proteinExistence type="predicted"/>